<accession>A0A9N8EI01</accession>
<organism evidence="2 3">
    <name type="scientific">Seminavis robusta</name>
    <dbReference type="NCBI Taxonomy" id="568900"/>
    <lineage>
        <taxon>Eukaryota</taxon>
        <taxon>Sar</taxon>
        <taxon>Stramenopiles</taxon>
        <taxon>Ochrophyta</taxon>
        <taxon>Bacillariophyta</taxon>
        <taxon>Bacillariophyceae</taxon>
        <taxon>Bacillariophycidae</taxon>
        <taxon>Naviculales</taxon>
        <taxon>Naviculaceae</taxon>
        <taxon>Seminavis</taxon>
    </lineage>
</organism>
<evidence type="ECO:0000313" key="3">
    <source>
        <dbReference type="Proteomes" id="UP001153069"/>
    </source>
</evidence>
<gene>
    <name evidence="2" type="ORF">SEMRO_1031_G233460.1</name>
</gene>
<sequence>MTVRTPSSLSNSSKDRSVRFSEEQPVVHHQTRDGENNDFVTEKERGSLYYNQQDLLRMKDECQFALMADRKDIKKYGICMRGLERIVVTRRYAEQRENFFADFWILQGKLKQRGVVELDVCLSDYLSSRSKSDVKEAVKLAKQDESAARKVYKEDNIKWEDGSKAKRKSLLRTLVRGFRPLSTRSLGHGHRALAA</sequence>
<keyword evidence="3" id="KW-1185">Reference proteome</keyword>
<feature type="compositionally biased region" description="Basic and acidic residues" evidence="1">
    <location>
        <begin position="13"/>
        <end position="36"/>
    </location>
</feature>
<dbReference type="Proteomes" id="UP001153069">
    <property type="component" value="Unassembled WGS sequence"/>
</dbReference>
<protein>
    <submittedName>
        <fullName evidence="2">Uncharacterized protein</fullName>
    </submittedName>
</protein>
<comment type="caution">
    <text evidence="2">The sequence shown here is derived from an EMBL/GenBank/DDBJ whole genome shotgun (WGS) entry which is preliminary data.</text>
</comment>
<evidence type="ECO:0000256" key="1">
    <source>
        <dbReference type="SAM" id="MobiDB-lite"/>
    </source>
</evidence>
<dbReference type="EMBL" id="CAICTM010001029">
    <property type="protein sequence ID" value="CAB9519616.1"/>
    <property type="molecule type" value="Genomic_DNA"/>
</dbReference>
<dbReference type="AlphaFoldDB" id="A0A9N8EI01"/>
<feature type="region of interest" description="Disordered" evidence="1">
    <location>
        <begin position="1"/>
        <end position="36"/>
    </location>
</feature>
<reference evidence="2" key="1">
    <citation type="submission" date="2020-06" db="EMBL/GenBank/DDBJ databases">
        <authorList>
            <consortium name="Plant Systems Biology data submission"/>
        </authorList>
    </citation>
    <scope>NUCLEOTIDE SEQUENCE</scope>
    <source>
        <strain evidence="2">D6</strain>
    </source>
</reference>
<evidence type="ECO:0000313" key="2">
    <source>
        <dbReference type="EMBL" id="CAB9519616.1"/>
    </source>
</evidence>
<proteinExistence type="predicted"/>
<feature type="compositionally biased region" description="Polar residues" evidence="1">
    <location>
        <begin position="1"/>
        <end position="12"/>
    </location>
</feature>
<name>A0A9N8EI01_9STRA</name>